<dbReference type="Gene3D" id="1.25.40.10">
    <property type="entry name" value="Tetratricopeptide repeat domain"/>
    <property type="match status" value="1"/>
</dbReference>
<gene>
    <name evidence="1" type="ordered locus">DNO_1195</name>
</gene>
<keyword evidence="2" id="KW-1185">Reference proteome</keyword>
<evidence type="ECO:0000313" key="2">
    <source>
        <dbReference type="Proteomes" id="UP000000248"/>
    </source>
</evidence>
<accession>A5EXE4</accession>
<dbReference type="AlphaFoldDB" id="A5EXE4"/>
<name>A5EXE4_DICNV</name>
<dbReference type="KEGG" id="dno:DNO_1195"/>
<dbReference type="RefSeq" id="WP_012031498.1">
    <property type="nucleotide sequence ID" value="NC_009446.1"/>
</dbReference>
<dbReference type="HOGENOM" id="CLU_1903352_0_0_6"/>
<protein>
    <submittedName>
        <fullName evidence="1">Uncharacterized protein</fullName>
    </submittedName>
</protein>
<dbReference type="OrthoDB" id="5698243at2"/>
<dbReference type="EMBL" id="CP000513">
    <property type="protein sequence ID" value="ABQ14168.1"/>
    <property type="molecule type" value="Genomic_DNA"/>
</dbReference>
<dbReference type="STRING" id="246195.DNO_1195"/>
<evidence type="ECO:0000313" key="1">
    <source>
        <dbReference type="EMBL" id="ABQ14168.1"/>
    </source>
</evidence>
<organism evidence="1 2">
    <name type="scientific">Dichelobacter nodosus (strain VCS1703A)</name>
    <dbReference type="NCBI Taxonomy" id="246195"/>
    <lineage>
        <taxon>Bacteria</taxon>
        <taxon>Pseudomonadati</taxon>
        <taxon>Pseudomonadota</taxon>
        <taxon>Gammaproteobacteria</taxon>
        <taxon>Cardiobacteriales</taxon>
        <taxon>Cardiobacteriaceae</taxon>
        <taxon>Dichelobacter</taxon>
    </lineage>
</organism>
<reference evidence="1 2" key="1">
    <citation type="journal article" date="2007" name="Nat. Biotechnol.">
        <title>Genome sequence and identification of candidate vaccine antigens from the animal pathogen Dichelobacter nodosus.</title>
        <authorList>
            <person name="Myers G.S."/>
            <person name="Parker D."/>
            <person name="Al-Hasani K."/>
            <person name="Kennan R.M."/>
            <person name="Seemann T."/>
            <person name="Ren Q."/>
            <person name="Badger J.H."/>
            <person name="Selengut J.D."/>
            <person name="Deboy R.T."/>
            <person name="Tettelin H."/>
            <person name="Boyce J.D."/>
            <person name="McCarl V.P."/>
            <person name="Han X."/>
            <person name="Nelson W.C."/>
            <person name="Madupu R."/>
            <person name="Mohamoud Y."/>
            <person name="Holley T."/>
            <person name="Fedorova N."/>
            <person name="Khouri H."/>
            <person name="Bottomley S.P."/>
            <person name="Whittington R.J."/>
            <person name="Adler B."/>
            <person name="Songer J.G."/>
            <person name="Rood J.I."/>
            <person name="Paulsen I.T."/>
        </authorList>
    </citation>
    <scope>NUCLEOTIDE SEQUENCE [LARGE SCALE GENOMIC DNA]</scope>
    <source>
        <strain evidence="1 2">VCS1703A</strain>
    </source>
</reference>
<proteinExistence type="predicted"/>
<sequence length="133" mass="14872">MSVFDQHKSSAKSASLTLKTAVAAQDFATALRIYQKNPSSELSPDWIYPLAKQAVEENQATLALELVHGFAQRYPQHADVVKNYLLVVDILENAFSEHEKAAALLAQLCEHYSDHADFALIAARKRIFDEEKV</sequence>
<dbReference type="InterPro" id="IPR011990">
    <property type="entry name" value="TPR-like_helical_dom_sf"/>
</dbReference>
<dbReference type="Proteomes" id="UP000000248">
    <property type="component" value="Chromosome"/>
</dbReference>